<keyword evidence="4" id="KW-1185">Reference proteome</keyword>
<evidence type="ECO:0000256" key="1">
    <source>
        <dbReference type="SAM" id="MobiDB-lite"/>
    </source>
</evidence>
<gene>
    <name evidence="3" type="ORF">ACFSUD_09725</name>
</gene>
<sequence length="343" mass="38605">MKYRNVALATMFIGMLTPQVQAATSLPQTSPYALTAALGADLPLVQVKEGKEGKGHKKAEKKAHKNAEKKRKDIRKQREKAEKKRHKELKKAAEERGKDIKKANKHAEKRAKERRKSWDTPEQRQERAETILNVPAPEKRDMTALLAAVPLALLGKEVIFADVPEERLLTYRNCPPGLAKKDPPCVPPGLADKGVTYEQWVSYDDEEIDRLLREESRQYRDDAVTPEDDVLLLSSSQIADLYDLRSAPAGKRYALIDGQPVLLSDEDYSSLLRINDLARVDTLPGDLRIAPTAALTQQELRQTYRLPELEPGYNYAVINGELVTLADSAFETLQLIRMARAVF</sequence>
<evidence type="ECO:0000313" key="4">
    <source>
        <dbReference type="Proteomes" id="UP001597474"/>
    </source>
</evidence>
<evidence type="ECO:0000256" key="2">
    <source>
        <dbReference type="SAM" id="SignalP"/>
    </source>
</evidence>
<feature type="compositionally biased region" description="Basic and acidic residues" evidence="1">
    <location>
        <begin position="116"/>
        <end position="128"/>
    </location>
</feature>
<feature type="compositionally biased region" description="Basic and acidic residues" evidence="1">
    <location>
        <begin position="90"/>
        <end position="106"/>
    </location>
</feature>
<proteinExistence type="predicted"/>
<feature type="compositionally biased region" description="Basic residues" evidence="1">
    <location>
        <begin position="54"/>
        <end position="89"/>
    </location>
</feature>
<keyword evidence="2" id="KW-0732">Signal</keyword>
<evidence type="ECO:0000313" key="3">
    <source>
        <dbReference type="EMBL" id="MFD2739847.1"/>
    </source>
</evidence>
<protein>
    <submittedName>
        <fullName evidence="3">Transketolase</fullName>
    </submittedName>
</protein>
<dbReference type="RefSeq" id="WP_386373854.1">
    <property type="nucleotide sequence ID" value="NZ_JBHUMP010000007.1"/>
</dbReference>
<dbReference type="Proteomes" id="UP001597474">
    <property type="component" value="Unassembled WGS sequence"/>
</dbReference>
<feature type="region of interest" description="Disordered" evidence="1">
    <location>
        <begin position="49"/>
        <end position="128"/>
    </location>
</feature>
<reference evidence="4" key="1">
    <citation type="journal article" date="2019" name="Int. J. Syst. Evol. Microbiol.">
        <title>The Global Catalogue of Microorganisms (GCM) 10K type strain sequencing project: providing services to taxonomists for standard genome sequencing and annotation.</title>
        <authorList>
            <consortium name="The Broad Institute Genomics Platform"/>
            <consortium name="The Broad Institute Genome Sequencing Center for Infectious Disease"/>
            <person name="Wu L."/>
            <person name="Ma J."/>
        </authorList>
    </citation>
    <scope>NUCLEOTIDE SEQUENCE [LARGE SCALE GENOMIC DNA]</scope>
    <source>
        <strain evidence="4">TISTR 2562</strain>
    </source>
</reference>
<feature type="signal peptide" evidence="2">
    <location>
        <begin position="1"/>
        <end position="22"/>
    </location>
</feature>
<organism evidence="3 4">
    <name type="scientific">Sulfitobacter aestuarii</name>
    <dbReference type="NCBI Taxonomy" id="2161676"/>
    <lineage>
        <taxon>Bacteria</taxon>
        <taxon>Pseudomonadati</taxon>
        <taxon>Pseudomonadota</taxon>
        <taxon>Alphaproteobacteria</taxon>
        <taxon>Rhodobacterales</taxon>
        <taxon>Roseobacteraceae</taxon>
        <taxon>Sulfitobacter</taxon>
    </lineage>
</organism>
<comment type="caution">
    <text evidence="3">The sequence shown here is derived from an EMBL/GenBank/DDBJ whole genome shotgun (WGS) entry which is preliminary data.</text>
</comment>
<name>A0ABW5U1T8_9RHOB</name>
<feature type="chain" id="PRO_5045458824" evidence="2">
    <location>
        <begin position="23"/>
        <end position="343"/>
    </location>
</feature>
<dbReference type="EMBL" id="JBHUMP010000007">
    <property type="protein sequence ID" value="MFD2739847.1"/>
    <property type="molecule type" value="Genomic_DNA"/>
</dbReference>
<accession>A0ABW5U1T8</accession>